<protein>
    <submittedName>
        <fullName evidence="2">DUF1330 domain-containing protein</fullName>
    </submittedName>
</protein>
<dbReference type="Gene3D" id="3.30.70.100">
    <property type="match status" value="1"/>
</dbReference>
<evidence type="ECO:0000313" key="3">
    <source>
        <dbReference type="Proteomes" id="UP000483004"/>
    </source>
</evidence>
<evidence type="ECO:0000259" key="1">
    <source>
        <dbReference type="Pfam" id="PF07045"/>
    </source>
</evidence>
<dbReference type="InterPro" id="IPR010753">
    <property type="entry name" value="DUF1330"/>
</dbReference>
<dbReference type="RefSeq" id="WP_151541430.1">
    <property type="nucleotide sequence ID" value="NZ_WBMR01000050.1"/>
</dbReference>
<dbReference type="AlphaFoldDB" id="A0A6L3VXG4"/>
<dbReference type="Proteomes" id="UP000483004">
    <property type="component" value="Unassembled WGS sequence"/>
</dbReference>
<dbReference type="Pfam" id="PF07045">
    <property type="entry name" value="DUF1330"/>
    <property type="match status" value="1"/>
</dbReference>
<dbReference type="PANTHER" id="PTHR41521:SF4">
    <property type="entry name" value="BLR0684 PROTEIN"/>
    <property type="match status" value="1"/>
</dbReference>
<dbReference type="InterPro" id="IPR011008">
    <property type="entry name" value="Dimeric_a/b-barrel"/>
</dbReference>
<sequence length="115" mass="12449">MTAYAIGLLHPQPPLHDDVFVYMERIQATMDPFGGRFITHGKVPEVHEGAFNGAVVILEFPDMDRARAWYDSPAYQEIIPMRADHIPSVIMLVNGVGPGHDAAALAAGLRAAQAG</sequence>
<comment type="caution">
    <text evidence="2">The sequence shown here is derived from an EMBL/GenBank/DDBJ whole genome shotgun (WGS) entry which is preliminary data.</text>
</comment>
<dbReference type="SUPFAM" id="SSF54909">
    <property type="entry name" value="Dimeric alpha+beta barrel"/>
    <property type="match status" value="1"/>
</dbReference>
<reference evidence="2 3" key="1">
    <citation type="submission" date="2019-09" db="EMBL/GenBank/DDBJ databases">
        <title>Actinomadura physcomitrii sp. nov., a novel actinomycete isolated from moss [Physcomitrium sphaericum (Ludw) Fuernr].</title>
        <authorList>
            <person name="Liu C."/>
            <person name="Zhuang X."/>
        </authorList>
    </citation>
    <scope>NUCLEOTIDE SEQUENCE [LARGE SCALE GENOMIC DNA]</scope>
    <source>
        <strain evidence="2 3">CYP1-1B</strain>
    </source>
</reference>
<accession>A0A6L3VXG4</accession>
<proteinExistence type="predicted"/>
<organism evidence="2 3">
    <name type="scientific">Actinomadura montaniterrae</name>
    <dbReference type="NCBI Taxonomy" id="1803903"/>
    <lineage>
        <taxon>Bacteria</taxon>
        <taxon>Bacillati</taxon>
        <taxon>Actinomycetota</taxon>
        <taxon>Actinomycetes</taxon>
        <taxon>Streptosporangiales</taxon>
        <taxon>Thermomonosporaceae</taxon>
        <taxon>Actinomadura</taxon>
    </lineage>
</organism>
<feature type="domain" description="DUF1330" evidence="1">
    <location>
        <begin position="3"/>
        <end position="96"/>
    </location>
</feature>
<dbReference type="OrthoDB" id="9806380at2"/>
<gene>
    <name evidence="2" type="ORF">F9B16_19005</name>
</gene>
<name>A0A6L3VXG4_9ACTN</name>
<dbReference type="EMBL" id="WBMR01000050">
    <property type="protein sequence ID" value="KAB2379855.1"/>
    <property type="molecule type" value="Genomic_DNA"/>
</dbReference>
<dbReference type="PANTHER" id="PTHR41521">
    <property type="match status" value="1"/>
</dbReference>
<evidence type="ECO:0000313" key="2">
    <source>
        <dbReference type="EMBL" id="KAB2379855.1"/>
    </source>
</evidence>
<keyword evidence="3" id="KW-1185">Reference proteome</keyword>